<protein>
    <submittedName>
        <fullName evidence="1">Uncharacterized protein</fullName>
    </submittedName>
</protein>
<gene>
    <name evidence="1" type="ORF">TUBRATIS_25170</name>
</gene>
<dbReference type="VEuPathDB" id="MicrosporidiaDB:TUBRATIS_25170"/>
<dbReference type="Proteomes" id="UP000282876">
    <property type="component" value="Unassembled WGS sequence"/>
</dbReference>
<reference evidence="1 2" key="1">
    <citation type="submission" date="2018-10" db="EMBL/GenBank/DDBJ databases">
        <title>Draft genome sequence of the microsporidian Tubulinosema ratisbonensis.</title>
        <authorList>
            <person name="Polonais V."/>
            <person name="Peyretaillade E."/>
            <person name="Niehus S."/>
            <person name="Wawrzyniak I."/>
            <person name="Franchet A."/>
            <person name="Gaspin C."/>
            <person name="Reichstadt M."/>
            <person name="Belser C."/>
            <person name="Labadie K."/>
            <person name="Delbac F."/>
            <person name="Ferrandon D."/>
        </authorList>
    </citation>
    <scope>NUCLEOTIDE SEQUENCE [LARGE SCALE GENOMIC DNA]</scope>
    <source>
        <strain evidence="1 2">Franzen</strain>
    </source>
</reference>
<dbReference type="EMBL" id="RCSS01000671">
    <property type="protein sequence ID" value="RVD91043.1"/>
    <property type="molecule type" value="Genomic_DNA"/>
</dbReference>
<accession>A0A437AIN5</accession>
<organism evidence="1 2">
    <name type="scientific">Tubulinosema ratisbonensis</name>
    <dbReference type="NCBI Taxonomy" id="291195"/>
    <lineage>
        <taxon>Eukaryota</taxon>
        <taxon>Fungi</taxon>
        <taxon>Fungi incertae sedis</taxon>
        <taxon>Microsporidia</taxon>
        <taxon>Tubulinosematoidea</taxon>
        <taxon>Tubulinosematidae</taxon>
        <taxon>Tubulinosema</taxon>
    </lineage>
</organism>
<proteinExistence type="predicted"/>
<name>A0A437AIN5_9MICR</name>
<evidence type="ECO:0000313" key="2">
    <source>
        <dbReference type="Proteomes" id="UP000282876"/>
    </source>
</evidence>
<sequence>MLFNSFINNYLKILQILDKPIKRYKIIRNVSPSIDKDKYKFCIEFFYYKLRTITNKIKTISKKYSELDDDSFCFYKAIENLEGRFNLKFHRFCNLYVDELRNDSVEILRDHAENNIKLNLKFFSSPLGNIKYEREYCNNPNIKLHVYDIITDFNSFLGNYIAKEGRIFTNTYYFGTQYYFKNRSVDARGYYLTILLHFLFDEKNETFILLIPDMYFLINQLINTDFGTSIISKFGVIITKMAYRFEFIKLQLKKEIKTSSNLLNVENLDDIPTISTFILECKLIITCFYLYNLKKNSNVLKHVMFSTFLTFTKIYYKNKFNYLGSRELIYSYFFNFDLDFSDLKLFKETFIIENNLKKNTSVSIFKSSVFNEFLDRELKKSINLENFKRTNKIKINKHLLNLITEEDIDLKEINEGFPKLNQKLNTYIIQKLKDILYNCDDERPSLI</sequence>
<dbReference type="AlphaFoldDB" id="A0A437AIN5"/>
<evidence type="ECO:0000313" key="1">
    <source>
        <dbReference type="EMBL" id="RVD91043.1"/>
    </source>
</evidence>
<keyword evidence="2" id="KW-1185">Reference proteome</keyword>
<comment type="caution">
    <text evidence="1">The sequence shown here is derived from an EMBL/GenBank/DDBJ whole genome shotgun (WGS) entry which is preliminary data.</text>
</comment>